<evidence type="ECO:0000313" key="1">
    <source>
        <dbReference type="EMBL" id="KAJ9085927.1"/>
    </source>
</evidence>
<keyword evidence="2" id="KW-1185">Reference proteome</keyword>
<accession>A0ACC2UG95</accession>
<organism evidence="1 2">
    <name type="scientific">Entomophthora muscae</name>
    <dbReference type="NCBI Taxonomy" id="34485"/>
    <lineage>
        <taxon>Eukaryota</taxon>
        <taxon>Fungi</taxon>
        <taxon>Fungi incertae sedis</taxon>
        <taxon>Zoopagomycota</taxon>
        <taxon>Entomophthoromycotina</taxon>
        <taxon>Entomophthoromycetes</taxon>
        <taxon>Entomophthorales</taxon>
        <taxon>Entomophthoraceae</taxon>
        <taxon>Entomophthora</taxon>
    </lineage>
</organism>
<proteinExistence type="predicted"/>
<reference evidence="1" key="1">
    <citation type="submission" date="2022-04" db="EMBL/GenBank/DDBJ databases">
        <title>Genome of the entomopathogenic fungus Entomophthora muscae.</title>
        <authorList>
            <person name="Elya C."/>
            <person name="Lovett B.R."/>
            <person name="Lee E."/>
            <person name="Macias A.M."/>
            <person name="Hajek A.E."/>
            <person name="De Bivort B.L."/>
            <person name="Kasson M.T."/>
            <person name="De Fine Licht H.H."/>
            <person name="Stajich J.E."/>
        </authorList>
    </citation>
    <scope>NUCLEOTIDE SEQUENCE</scope>
    <source>
        <strain evidence="1">Berkeley</strain>
    </source>
</reference>
<dbReference type="Proteomes" id="UP001165960">
    <property type="component" value="Unassembled WGS sequence"/>
</dbReference>
<protein>
    <submittedName>
        <fullName evidence="1">Uncharacterized protein</fullName>
    </submittedName>
</protein>
<sequence length="72" mass="8029">MEFNECVDDTMDSFSIQKELGPNPTSRELYRTLPSLVVINYPKLDISIPLGKRFSQAGSISSEMNLDAASLF</sequence>
<dbReference type="EMBL" id="QTSX02000739">
    <property type="protein sequence ID" value="KAJ9085927.1"/>
    <property type="molecule type" value="Genomic_DNA"/>
</dbReference>
<gene>
    <name evidence="1" type="ORF">DSO57_1009254</name>
</gene>
<name>A0ACC2UG95_9FUNG</name>
<evidence type="ECO:0000313" key="2">
    <source>
        <dbReference type="Proteomes" id="UP001165960"/>
    </source>
</evidence>
<comment type="caution">
    <text evidence="1">The sequence shown here is derived from an EMBL/GenBank/DDBJ whole genome shotgun (WGS) entry which is preliminary data.</text>
</comment>